<proteinExistence type="predicted"/>
<protein>
    <submittedName>
        <fullName evidence="1">Uncharacterized protein</fullName>
    </submittedName>
</protein>
<dbReference type="Proteomes" id="UP000827872">
    <property type="component" value="Linkage Group LG09"/>
</dbReference>
<keyword evidence="2" id="KW-1185">Reference proteome</keyword>
<gene>
    <name evidence="1" type="ORF">K3G42_017496</name>
</gene>
<dbReference type="EMBL" id="CM037622">
    <property type="protein sequence ID" value="KAH8003349.1"/>
    <property type="molecule type" value="Genomic_DNA"/>
</dbReference>
<accession>A0ACB8FDJ7</accession>
<sequence>MAEASLPSFQPSPYTPLPCPARPGKAAALGLSCTITTSSQLANNVASPEQVLSTGASSGSQPLLPRKS</sequence>
<reference evidence="1" key="1">
    <citation type="submission" date="2021-08" db="EMBL/GenBank/DDBJ databases">
        <title>The first chromosome-level gecko genome reveals the dynamic sex chromosomes of Neotropical dwarf geckos (Sphaerodactylidae: Sphaerodactylus).</title>
        <authorList>
            <person name="Pinto B.J."/>
            <person name="Keating S.E."/>
            <person name="Gamble T."/>
        </authorList>
    </citation>
    <scope>NUCLEOTIDE SEQUENCE</scope>
    <source>
        <strain evidence="1">TG3544</strain>
    </source>
</reference>
<name>A0ACB8FDJ7_9SAUR</name>
<comment type="caution">
    <text evidence="1">The sequence shown here is derived from an EMBL/GenBank/DDBJ whole genome shotgun (WGS) entry which is preliminary data.</text>
</comment>
<organism evidence="1 2">
    <name type="scientific">Sphaerodactylus townsendi</name>
    <dbReference type="NCBI Taxonomy" id="933632"/>
    <lineage>
        <taxon>Eukaryota</taxon>
        <taxon>Metazoa</taxon>
        <taxon>Chordata</taxon>
        <taxon>Craniata</taxon>
        <taxon>Vertebrata</taxon>
        <taxon>Euteleostomi</taxon>
        <taxon>Lepidosauria</taxon>
        <taxon>Squamata</taxon>
        <taxon>Bifurcata</taxon>
        <taxon>Gekkota</taxon>
        <taxon>Sphaerodactylidae</taxon>
        <taxon>Sphaerodactylus</taxon>
    </lineage>
</organism>
<evidence type="ECO:0000313" key="1">
    <source>
        <dbReference type="EMBL" id="KAH8003349.1"/>
    </source>
</evidence>
<evidence type="ECO:0000313" key="2">
    <source>
        <dbReference type="Proteomes" id="UP000827872"/>
    </source>
</evidence>